<protein>
    <recommendedName>
        <fullName evidence="1">Transposable element P transposase-like RNase H C-terminal domain-containing protein</fullName>
    </recommendedName>
</protein>
<dbReference type="AlphaFoldDB" id="A0A6G0TAL1"/>
<dbReference type="PANTHER" id="PTHR47577:SF2">
    <property type="entry name" value="THAP DOMAIN CONTAINING 9"/>
    <property type="match status" value="1"/>
</dbReference>
<proteinExistence type="predicted"/>
<name>A0A6G0TAL1_APHGL</name>
<dbReference type="PANTHER" id="PTHR47577">
    <property type="entry name" value="THAP DOMAIN-CONTAINING PROTEIN 6"/>
    <property type="match status" value="1"/>
</dbReference>
<dbReference type="InterPro" id="IPR048367">
    <property type="entry name" value="TNP-like_RNaseH_C"/>
</dbReference>
<dbReference type="EMBL" id="VYZN01000048">
    <property type="protein sequence ID" value="KAE9528722.1"/>
    <property type="molecule type" value="Genomic_DNA"/>
</dbReference>
<dbReference type="Proteomes" id="UP000475862">
    <property type="component" value="Unassembled WGS sequence"/>
</dbReference>
<sequence length="397" mass="46296">MRSRDGFNNNPNAIQFRSAYKRLLVRHKINSSAFGNCTLLDSSTILYVSANKRNDADAIFNFDNNDESQYFDEFDHDYEYQRPALEDFVVDVVKYTNGFIVRKIKRQKNIYIICESQLVDENNESIPLLLKIKNKGRLINTSADVQKICLATEHVIRMNNHLLLTKKNISQYLCIKSMNGVCFETSIFNSDIMKNHIMDQDVFNIFLKPKKDLCDVCEKFKLATPEEKVLLKTSNEEHLKSKSIARDKKNIDKMRANNDPEVCVAVFDLQKVLITPKREMYTMEQGTSFFLKSLLPMKKVVSIDSINFFLLLIAIEEGLKKMRMEMIADETKIAQRELGTLDPPRKKPKYVKMQEKLKLLCLEYINDEKELDIFLIIFDLKECLLVLDDEYQILTPF</sequence>
<dbReference type="Pfam" id="PF21789">
    <property type="entry name" value="TNP-like_RNaseH_C"/>
    <property type="match status" value="1"/>
</dbReference>
<reference evidence="2 3" key="1">
    <citation type="submission" date="2019-08" db="EMBL/GenBank/DDBJ databases">
        <title>The genome of the soybean aphid Biotype 1, its phylome, world population structure and adaptation to the North American continent.</title>
        <authorList>
            <person name="Giordano R."/>
            <person name="Donthu R.K."/>
            <person name="Hernandez A.G."/>
            <person name="Wright C.L."/>
            <person name="Zimin A.V."/>
        </authorList>
    </citation>
    <scope>NUCLEOTIDE SEQUENCE [LARGE SCALE GENOMIC DNA]</scope>
    <source>
        <tissue evidence="2">Whole aphids</tissue>
    </source>
</reference>
<keyword evidence="3" id="KW-1185">Reference proteome</keyword>
<feature type="domain" description="Transposable element P transposase-like RNase H C-terminal" evidence="1">
    <location>
        <begin position="2"/>
        <end position="21"/>
    </location>
</feature>
<evidence type="ECO:0000313" key="3">
    <source>
        <dbReference type="Proteomes" id="UP000475862"/>
    </source>
</evidence>
<organism evidence="2 3">
    <name type="scientific">Aphis glycines</name>
    <name type="common">Soybean aphid</name>
    <dbReference type="NCBI Taxonomy" id="307491"/>
    <lineage>
        <taxon>Eukaryota</taxon>
        <taxon>Metazoa</taxon>
        <taxon>Ecdysozoa</taxon>
        <taxon>Arthropoda</taxon>
        <taxon>Hexapoda</taxon>
        <taxon>Insecta</taxon>
        <taxon>Pterygota</taxon>
        <taxon>Neoptera</taxon>
        <taxon>Paraneoptera</taxon>
        <taxon>Hemiptera</taxon>
        <taxon>Sternorrhyncha</taxon>
        <taxon>Aphidomorpha</taxon>
        <taxon>Aphidoidea</taxon>
        <taxon>Aphididae</taxon>
        <taxon>Aphidini</taxon>
        <taxon>Aphis</taxon>
        <taxon>Aphis</taxon>
    </lineage>
</organism>
<gene>
    <name evidence="2" type="ORF">AGLY_012297</name>
</gene>
<dbReference type="OrthoDB" id="7615032at2759"/>
<evidence type="ECO:0000259" key="1">
    <source>
        <dbReference type="Pfam" id="PF21789"/>
    </source>
</evidence>
<accession>A0A6G0TAL1</accession>
<evidence type="ECO:0000313" key="2">
    <source>
        <dbReference type="EMBL" id="KAE9528722.1"/>
    </source>
</evidence>
<comment type="caution">
    <text evidence="2">The sequence shown here is derived from an EMBL/GenBank/DDBJ whole genome shotgun (WGS) entry which is preliminary data.</text>
</comment>